<evidence type="ECO:0000313" key="1">
    <source>
        <dbReference type="EMBL" id="ACA96025.1"/>
    </source>
</evidence>
<reference evidence="2" key="1">
    <citation type="submission" date="2008-02" db="EMBL/GenBank/DDBJ databases">
        <title>Complete sequence of chromosome 3 of Burkholderia cenocepacia MC0-3.</title>
        <authorList>
            <person name="Copeland A."/>
            <person name="Lucas S."/>
            <person name="Lapidus A."/>
            <person name="Barry K."/>
            <person name="Bruce D."/>
            <person name="Goodwin L."/>
            <person name="Glavina del Rio T."/>
            <person name="Dalin E."/>
            <person name="Tice H."/>
            <person name="Pitluck S."/>
            <person name="Chain P."/>
            <person name="Malfatti S."/>
            <person name="Shin M."/>
            <person name="Vergez L."/>
            <person name="Schmutz J."/>
            <person name="Larimer F."/>
            <person name="Land M."/>
            <person name="Hauser L."/>
            <person name="Kyrpides N."/>
            <person name="Mikhailova N."/>
            <person name="Tiedje J."/>
            <person name="Richardson P."/>
        </authorList>
    </citation>
    <scope>NUCLEOTIDE SEQUENCE [LARGE SCALE GENOMIC DNA]</scope>
    <source>
        <strain evidence="2">MC0-3</strain>
    </source>
</reference>
<gene>
    <name evidence="1" type="ordered locus">Bcenmc03_6922</name>
</gene>
<dbReference type="RefSeq" id="WP_012337387.1">
    <property type="nucleotide sequence ID" value="NC_010512.1"/>
</dbReference>
<evidence type="ECO:0000313" key="2">
    <source>
        <dbReference type="Proteomes" id="UP000002169"/>
    </source>
</evidence>
<dbReference type="EMBL" id="CP000960">
    <property type="protein sequence ID" value="ACA96025.1"/>
    <property type="molecule type" value="Genomic_DNA"/>
</dbReference>
<dbReference type="Proteomes" id="UP000002169">
    <property type="component" value="Chromosome 3"/>
</dbReference>
<organism evidence="1 2">
    <name type="scientific">Burkholderia orbicola (strain MC0-3)</name>
    <dbReference type="NCBI Taxonomy" id="406425"/>
    <lineage>
        <taxon>Bacteria</taxon>
        <taxon>Pseudomonadati</taxon>
        <taxon>Pseudomonadota</taxon>
        <taxon>Betaproteobacteria</taxon>
        <taxon>Burkholderiales</taxon>
        <taxon>Burkholderiaceae</taxon>
        <taxon>Burkholderia</taxon>
        <taxon>Burkholderia cepacia complex</taxon>
        <taxon>Burkholderia orbicola</taxon>
    </lineage>
</organism>
<protein>
    <submittedName>
        <fullName evidence="1">Uncharacterized protein</fullName>
    </submittedName>
</protein>
<dbReference type="HOGENOM" id="CLU_1318886_0_0_4"/>
<sequence>MGLRPFEPNIYKMEYVPQRMAALEVCVHACYAALKRHIDEPTPTSLDLGAVSLGFPESDTLLGIVLDAGLIANRTLLNFVGIKLDNHDLANKEYALTISKFELPPVKVDIAIEILKFQGIPPAEMRRIWIESLRVASSSAAHFTADGAEIHVARIGFACYATSLLLRAYFFQVLDVPMPESLITEEVRPRLDGDPCWHSVDPSIGLMC</sequence>
<accession>B1KCS8</accession>
<dbReference type="AlphaFoldDB" id="B1KCS8"/>
<dbReference type="KEGG" id="bcm:Bcenmc03_6922"/>
<proteinExistence type="predicted"/>
<name>B1KCS8_BURO0</name>